<organism evidence="4 5">
    <name type="scientific">Marinilabilia rubra</name>
    <dbReference type="NCBI Taxonomy" id="2162893"/>
    <lineage>
        <taxon>Bacteria</taxon>
        <taxon>Pseudomonadati</taxon>
        <taxon>Bacteroidota</taxon>
        <taxon>Bacteroidia</taxon>
        <taxon>Marinilabiliales</taxon>
        <taxon>Marinilabiliaceae</taxon>
        <taxon>Marinilabilia</taxon>
    </lineage>
</organism>
<evidence type="ECO:0000256" key="2">
    <source>
        <dbReference type="PROSITE-ProRule" id="PRU00169"/>
    </source>
</evidence>
<gene>
    <name evidence="4" type="ORF">DDZ16_15640</name>
</gene>
<sequence length="135" mass="15564">MLEKNRKAMAKRIIIVDDSESTRYVVKLALAQTDATIIEASDGTEALELFDGRKVDLLITDFNMPEMNGDELIRAVRKNDNYLETPILLLTGKEKEFSDNQLMNELRGWIKKPFIKDSFVKEVKNCLYQESLCCR</sequence>
<keyword evidence="1 2" id="KW-0597">Phosphoprotein</keyword>
<evidence type="ECO:0000259" key="3">
    <source>
        <dbReference type="PROSITE" id="PS50110"/>
    </source>
</evidence>
<dbReference type="InterPro" id="IPR001789">
    <property type="entry name" value="Sig_transdc_resp-reg_receiver"/>
</dbReference>
<keyword evidence="5" id="KW-1185">Reference proteome</keyword>
<dbReference type="SUPFAM" id="SSF52172">
    <property type="entry name" value="CheY-like"/>
    <property type="match status" value="1"/>
</dbReference>
<evidence type="ECO:0000313" key="5">
    <source>
        <dbReference type="Proteomes" id="UP000244956"/>
    </source>
</evidence>
<dbReference type="PROSITE" id="PS50110">
    <property type="entry name" value="RESPONSE_REGULATORY"/>
    <property type="match status" value="1"/>
</dbReference>
<dbReference type="Pfam" id="PF00072">
    <property type="entry name" value="Response_reg"/>
    <property type="match status" value="1"/>
</dbReference>
<feature type="modified residue" description="4-aspartylphosphate" evidence="2">
    <location>
        <position position="61"/>
    </location>
</feature>
<dbReference type="InterPro" id="IPR050595">
    <property type="entry name" value="Bact_response_regulator"/>
</dbReference>
<dbReference type="Proteomes" id="UP000244956">
    <property type="component" value="Unassembled WGS sequence"/>
</dbReference>
<evidence type="ECO:0000256" key="1">
    <source>
        <dbReference type="ARBA" id="ARBA00022553"/>
    </source>
</evidence>
<dbReference type="PANTHER" id="PTHR44591">
    <property type="entry name" value="STRESS RESPONSE REGULATOR PROTEIN 1"/>
    <property type="match status" value="1"/>
</dbReference>
<dbReference type="PANTHER" id="PTHR44591:SF25">
    <property type="entry name" value="CHEMOTAXIS TWO-COMPONENT RESPONSE REGULATOR"/>
    <property type="match status" value="1"/>
</dbReference>
<dbReference type="SMART" id="SM00448">
    <property type="entry name" value="REC"/>
    <property type="match status" value="1"/>
</dbReference>
<comment type="caution">
    <text evidence="4">The sequence shown here is derived from an EMBL/GenBank/DDBJ whole genome shotgun (WGS) entry which is preliminary data.</text>
</comment>
<feature type="domain" description="Response regulatory" evidence="3">
    <location>
        <begin position="12"/>
        <end position="127"/>
    </location>
</feature>
<dbReference type="Gene3D" id="3.40.50.2300">
    <property type="match status" value="1"/>
</dbReference>
<accession>A0A2U2B5K8</accession>
<dbReference type="InterPro" id="IPR011006">
    <property type="entry name" value="CheY-like_superfamily"/>
</dbReference>
<dbReference type="GO" id="GO:0000160">
    <property type="term" value="P:phosphorelay signal transduction system"/>
    <property type="evidence" value="ECO:0007669"/>
    <property type="project" value="InterPro"/>
</dbReference>
<reference evidence="4 5" key="1">
    <citation type="submission" date="2018-05" db="EMBL/GenBank/DDBJ databases">
        <title>Marinilabilia rubrum sp. nov., isolated from saltern sediment.</title>
        <authorList>
            <person name="Zhang R."/>
        </authorList>
    </citation>
    <scope>NUCLEOTIDE SEQUENCE [LARGE SCALE GENOMIC DNA]</scope>
    <source>
        <strain evidence="4 5">WTE16</strain>
    </source>
</reference>
<protein>
    <submittedName>
        <fullName evidence="4">Two-component system response regulator</fullName>
    </submittedName>
</protein>
<dbReference type="EMBL" id="QEWP01000015">
    <property type="protein sequence ID" value="PWD98361.1"/>
    <property type="molecule type" value="Genomic_DNA"/>
</dbReference>
<dbReference type="AlphaFoldDB" id="A0A2U2B5K8"/>
<proteinExistence type="predicted"/>
<name>A0A2U2B5K8_9BACT</name>
<evidence type="ECO:0000313" key="4">
    <source>
        <dbReference type="EMBL" id="PWD98361.1"/>
    </source>
</evidence>